<dbReference type="InterPro" id="IPR051908">
    <property type="entry name" value="Ribosomal_N-acetyltransferase"/>
</dbReference>
<organism evidence="2 3">
    <name type="scientific">Microbacterium aquilitoris</name>
    <dbReference type="NCBI Taxonomy" id="3067307"/>
    <lineage>
        <taxon>Bacteria</taxon>
        <taxon>Bacillati</taxon>
        <taxon>Actinomycetota</taxon>
        <taxon>Actinomycetes</taxon>
        <taxon>Micrococcales</taxon>
        <taxon>Microbacteriaceae</taxon>
        <taxon>Microbacterium</taxon>
    </lineage>
</organism>
<dbReference type="Proteomes" id="UP001262835">
    <property type="component" value="Unassembled WGS sequence"/>
</dbReference>
<dbReference type="PANTHER" id="PTHR43441:SF6">
    <property type="entry name" value="N-ACETYLTRANSFERASE DOMAIN-CONTAINING PROTEIN"/>
    <property type="match status" value="1"/>
</dbReference>
<dbReference type="InterPro" id="IPR016181">
    <property type="entry name" value="Acyl_CoA_acyltransferase"/>
</dbReference>
<dbReference type="InterPro" id="IPR000182">
    <property type="entry name" value="GNAT_dom"/>
</dbReference>
<evidence type="ECO:0000313" key="2">
    <source>
        <dbReference type="EMBL" id="MDT3329359.1"/>
    </source>
</evidence>
<dbReference type="EMBL" id="JAUZVT010000001">
    <property type="protein sequence ID" value="MDT3329359.1"/>
    <property type="molecule type" value="Genomic_DNA"/>
</dbReference>
<protein>
    <submittedName>
        <fullName evidence="2">GNAT family N-acetyltransferase</fullName>
    </submittedName>
</protein>
<dbReference type="PANTHER" id="PTHR43441">
    <property type="entry name" value="RIBOSOMAL-PROTEIN-SERINE ACETYLTRANSFERASE"/>
    <property type="match status" value="1"/>
</dbReference>
<accession>A0ABU3GG22</accession>
<dbReference type="PROSITE" id="PS51186">
    <property type="entry name" value="GNAT"/>
    <property type="match status" value="1"/>
</dbReference>
<dbReference type="Gene3D" id="3.40.630.30">
    <property type="match status" value="1"/>
</dbReference>
<gene>
    <name evidence="2" type="ORF">Q9S78_01625</name>
</gene>
<comment type="caution">
    <text evidence="2">The sequence shown here is derived from an EMBL/GenBank/DDBJ whole genome shotgun (WGS) entry which is preliminary data.</text>
</comment>
<keyword evidence="3" id="KW-1185">Reference proteome</keyword>
<dbReference type="SUPFAM" id="SSF55729">
    <property type="entry name" value="Acyl-CoA N-acyltransferases (Nat)"/>
    <property type="match status" value="1"/>
</dbReference>
<proteinExistence type="predicted"/>
<evidence type="ECO:0000259" key="1">
    <source>
        <dbReference type="PROSITE" id="PS51186"/>
    </source>
</evidence>
<sequence>MMEPMLANSHVLLTPITPDIARRIIDRTEQPGDDWHPDYPFVDELDPLAALAASELSETPFTMYAIRRPDDRAAVGGFGFFGPPDASGAVEFGYGLIPAARGCGLASAAVMLALHHAGQWGALRAKADTERTNAASRRVLE</sequence>
<dbReference type="Pfam" id="PF13302">
    <property type="entry name" value="Acetyltransf_3"/>
    <property type="match status" value="1"/>
</dbReference>
<feature type="domain" description="N-acetyltransferase" evidence="1">
    <location>
        <begin position="24"/>
        <end position="141"/>
    </location>
</feature>
<dbReference type="RefSeq" id="WP_311868464.1">
    <property type="nucleotide sequence ID" value="NZ_JAUZVT010000001.1"/>
</dbReference>
<evidence type="ECO:0000313" key="3">
    <source>
        <dbReference type="Proteomes" id="UP001262835"/>
    </source>
</evidence>
<name>A0ABU3GG22_9MICO</name>
<reference evidence="2 3" key="1">
    <citation type="submission" date="2023-08" db="EMBL/GenBank/DDBJ databases">
        <title>Microbacterium aquilitoris sp. nov. and Microbacterium gwkjibeachense sp. nov., isolated from beach.</title>
        <authorList>
            <person name="Lee S.D."/>
            <person name="Yang H."/>
            <person name="Kim I."/>
        </authorList>
    </citation>
    <scope>NUCLEOTIDE SEQUENCE [LARGE SCALE GENOMIC DNA]</scope>
    <source>
        <strain evidence="2 3">KSW-18</strain>
    </source>
</reference>